<feature type="transmembrane region" description="Helical" evidence="2">
    <location>
        <begin position="716"/>
        <end position="742"/>
    </location>
</feature>
<keyword evidence="2" id="KW-1133">Transmembrane helix</keyword>
<feature type="transmembrane region" description="Helical" evidence="2">
    <location>
        <begin position="749"/>
        <end position="769"/>
    </location>
</feature>
<feature type="transmembrane region" description="Helical" evidence="2">
    <location>
        <begin position="526"/>
        <end position="547"/>
    </location>
</feature>
<dbReference type="OrthoDB" id="42023at2759"/>
<feature type="region of interest" description="Disordered" evidence="1">
    <location>
        <begin position="224"/>
        <end position="251"/>
    </location>
</feature>
<gene>
    <name evidence="3" type="ORF">IV203_026934</name>
</gene>
<feature type="transmembrane region" description="Helical" evidence="2">
    <location>
        <begin position="559"/>
        <end position="583"/>
    </location>
</feature>
<dbReference type="EMBL" id="JAGRRH010000010">
    <property type="protein sequence ID" value="KAG7363573.1"/>
    <property type="molecule type" value="Genomic_DNA"/>
</dbReference>
<dbReference type="AlphaFoldDB" id="A0A9K3LKY2"/>
<dbReference type="Proteomes" id="UP000693970">
    <property type="component" value="Unassembled WGS sequence"/>
</dbReference>
<feature type="transmembrane region" description="Helical" evidence="2">
    <location>
        <begin position="423"/>
        <end position="446"/>
    </location>
</feature>
<keyword evidence="4" id="KW-1185">Reference proteome</keyword>
<evidence type="ECO:0000256" key="2">
    <source>
        <dbReference type="SAM" id="Phobius"/>
    </source>
</evidence>
<feature type="compositionally biased region" description="Basic residues" evidence="1">
    <location>
        <begin position="57"/>
        <end position="68"/>
    </location>
</feature>
<feature type="transmembrane region" description="Helical" evidence="2">
    <location>
        <begin position="381"/>
        <end position="402"/>
    </location>
</feature>
<feature type="transmembrane region" description="Helical" evidence="2">
    <location>
        <begin position="590"/>
        <end position="613"/>
    </location>
</feature>
<feature type="transmembrane region" description="Helical" evidence="2">
    <location>
        <begin position="685"/>
        <end position="710"/>
    </location>
</feature>
<accession>A0A9K3LKY2</accession>
<evidence type="ECO:0000256" key="1">
    <source>
        <dbReference type="SAM" id="MobiDB-lite"/>
    </source>
</evidence>
<reference evidence="3" key="1">
    <citation type="journal article" date="2021" name="Sci. Rep.">
        <title>Diploid genomic architecture of Nitzschia inconspicua, an elite biomass production diatom.</title>
        <authorList>
            <person name="Oliver A."/>
            <person name="Podell S."/>
            <person name="Pinowska A."/>
            <person name="Traller J.C."/>
            <person name="Smith S.R."/>
            <person name="McClure R."/>
            <person name="Beliaev A."/>
            <person name="Bohutskyi P."/>
            <person name="Hill E.A."/>
            <person name="Rabines A."/>
            <person name="Zheng H."/>
            <person name="Allen L.Z."/>
            <person name="Kuo A."/>
            <person name="Grigoriev I.V."/>
            <person name="Allen A.E."/>
            <person name="Hazlebeck D."/>
            <person name="Allen E.E."/>
        </authorList>
    </citation>
    <scope>NUCLEOTIDE SEQUENCE</scope>
    <source>
        <strain evidence="3">Hildebrandi</strain>
    </source>
</reference>
<dbReference type="PANTHER" id="PTHR11206">
    <property type="entry name" value="MULTIDRUG RESISTANCE PROTEIN"/>
    <property type="match status" value="1"/>
</dbReference>
<feature type="transmembrane region" description="Helical" evidence="2">
    <location>
        <begin position="28"/>
        <end position="52"/>
    </location>
</feature>
<feature type="region of interest" description="Disordered" evidence="1">
    <location>
        <begin position="55"/>
        <end position="84"/>
    </location>
</feature>
<sequence>MNVVVDDAAATSTDFFGDYVETTLDPEWSLIIGSLVACILLHATLPCMSSLGSRYERRNKSKGQKQHLKGSMDEDDTSEGQGTSAEQLNEGTMQNDDLSIQKSSQPSILLEKLQLGTDVTIDVARTTGETVLIPLGHSRKNNKASSFEKALNNANNHDRLTGMTPIAEESELDGGGRANEAIDKTAIDKTVLALYKESGRTQVSVEDGMIRWFCGVTETWDRVQSHVSRPRSIHSRHSTKSRKKNAADGTDSIDIKNEELSVLSRASSKAAHTVLSRLHHDDVSFTEAIDKYQGPALSYPRKDESDSDSGDVDILCGERAWWKPKMLRSAVRKLVKVSAVDDEMKSLLHMALPLSAYGFITGSFNLLDVSLIGYLAGTEDAAVFVIVSLLTWLPTALTYGIFEALAKLIPDAANQDDGRLAGTYLSTALVLFSVAMVPIGLFWSFLTISTFLRFGFDDSTALLAQHFADVQVSHEWISGIGYGVNLFLDVIGHDSFSSCSGLVFGCGQTAAILLQTMLGKKSLVNIGICRSLFAALHVVATIFLAAWKGWLDGCNRGNATVSFTTASARLSVTAFPLGLVYFLTYGQWEILTLFAGALGPAEMVAWAIMGYLWSILKYGSDGIADAAESQSALHLLLNEPDVAKISAGKSHFLGFFISSLITSILFLIGMELTKGMSPDPTIQRLMIEIFPLVGIGNIVQTTVSISSSLLGAQERFGIVVVVQVLGNWCLAIVLGTVFTFGFQIDLQGAASAIVLGLGLSSSGVTYLLLRSDWDLVADKFSRRFIREQATGKETPQGSP</sequence>
<organism evidence="3 4">
    <name type="scientific">Nitzschia inconspicua</name>
    <dbReference type="NCBI Taxonomy" id="303405"/>
    <lineage>
        <taxon>Eukaryota</taxon>
        <taxon>Sar</taxon>
        <taxon>Stramenopiles</taxon>
        <taxon>Ochrophyta</taxon>
        <taxon>Bacillariophyta</taxon>
        <taxon>Bacillariophyceae</taxon>
        <taxon>Bacillariophycidae</taxon>
        <taxon>Bacillariales</taxon>
        <taxon>Bacillariaceae</taxon>
        <taxon>Nitzschia</taxon>
    </lineage>
</organism>
<keyword evidence="2" id="KW-0472">Membrane</keyword>
<feature type="transmembrane region" description="Helical" evidence="2">
    <location>
        <begin position="354"/>
        <end position="375"/>
    </location>
</feature>
<proteinExistence type="predicted"/>
<feature type="transmembrane region" description="Helical" evidence="2">
    <location>
        <begin position="652"/>
        <end position="673"/>
    </location>
</feature>
<evidence type="ECO:0000313" key="4">
    <source>
        <dbReference type="Proteomes" id="UP000693970"/>
    </source>
</evidence>
<protein>
    <submittedName>
        <fullName evidence="3">MATE efflux family protein</fullName>
    </submittedName>
</protein>
<comment type="caution">
    <text evidence="3">The sequence shown here is derived from an EMBL/GenBank/DDBJ whole genome shotgun (WGS) entry which is preliminary data.</text>
</comment>
<reference evidence="3" key="2">
    <citation type="submission" date="2021-04" db="EMBL/GenBank/DDBJ databases">
        <authorList>
            <person name="Podell S."/>
        </authorList>
    </citation>
    <scope>NUCLEOTIDE SEQUENCE</scope>
    <source>
        <strain evidence="3">Hildebrandi</strain>
    </source>
</reference>
<feature type="compositionally biased region" description="Basic residues" evidence="1">
    <location>
        <begin position="228"/>
        <end position="244"/>
    </location>
</feature>
<evidence type="ECO:0000313" key="3">
    <source>
        <dbReference type="EMBL" id="KAG7363573.1"/>
    </source>
</evidence>
<keyword evidence="2" id="KW-0812">Transmembrane</keyword>
<name>A0A9K3LKY2_9STRA</name>